<organism evidence="1 2">
    <name type="scientific">Seohaeicola zhoushanensis</name>
    <dbReference type="NCBI Taxonomy" id="1569283"/>
    <lineage>
        <taxon>Bacteria</taxon>
        <taxon>Pseudomonadati</taxon>
        <taxon>Pseudomonadota</taxon>
        <taxon>Alphaproteobacteria</taxon>
        <taxon>Rhodobacterales</taxon>
        <taxon>Roseobacteraceae</taxon>
        <taxon>Seohaeicola</taxon>
    </lineage>
</organism>
<dbReference type="Pfam" id="PF24752">
    <property type="entry name" value="DUF7697"/>
    <property type="match status" value="1"/>
</dbReference>
<keyword evidence="2" id="KW-1185">Reference proteome</keyword>
<comment type="caution">
    <text evidence="1">The sequence shown here is derived from an EMBL/GenBank/DDBJ whole genome shotgun (WGS) entry which is preliminary data.</text>
</comment>
<dbReference type="AlphaFoldDB" id="A0A8J3MAY5"/>
<reference evidence="1" key="1">
    <citation type="journal article" date="2014" name="Int. J. Syst. Evol. Microbiol.">
        <title>Complete genome sequence of Corynebacterium casei LMG S-19264T (=DSM 44701T), isolated from a smear-ripened cheese.</title>
        <authorList>
            <consortium name="US DOE Joint Genome Institute (JGI-PGF)"/>
            <person name="Walter F."/>
            <person name="Albersmeier A."/>
            <person name="Kalinowski J."/>
            <person name="Ruckert C."/>
        </authorList>
    </citation>
    <scope>NUCLEOTIDE SEQUENCE</scope>
    <source>
        <strain evidence="1">KCTC 42650</strain>
    </source>
</reference>
<name>A0A8J3MAY5_9RHOB</name>
<dbReference type="InterPro" id="IPR056114">
    <property type="entry name" value="DUF7697"/>
</dbReference>
<protein>
    <submittedName>
        <fullName evidence="1">Uncharacterized protein</fullName>
    </submittedName>
</protein>
<gene>
    <name evidence="1" type="ORF">GCM10017056_47630</name>
</gene>
<sequence length="56" mass="5940">MASGMGVVVLGWDFNAAFALGDAMGLDRLTIVELLPDIEAVAIRHINERAQGSDDP</sequence>
<proteinExistence type="predicted"/>
<reference evidence="1" key="2">
    <citation type="submission" date="2020-09" db="EMBL/GenBank/DDBJ databases">
        <authorList>
            <person name="Sun Q."/>
            <person name="Kim S."/>
        </authorList>
    </citation>
    <scope>NUCLEOTIDE SEQUENCE</scope>
    <source>
        <strain evidence="1">KCTC 42650</strain>
    </source>
</reference>
<dbReference type="EMBL" id="BNCJ01000027">
    <property type="protein sequence ID" value="GHF71187.1"/>
    <property type="molecule type" value="Genomic_DNA"/>
</dbReference>
<dbReference type="Proteomes" id="UP000626220">
    <property type="component" value="Unassembled WGS sequence"/>
</dbReference>
<evidence type="ECO:0000313" key="1">
    <source>
        <dbReference type="EMBL" id="GHF71187.1"/>
    </source>
</evidence>
<accession>A0A8J3MAY5</accession>
<evidence type="ECO:0000313" key="2">
    <source>
        <dbReference type="Proteomes" id="UP000626220"/>
    </source>
</evidence>